<dbReference type="InterPro" id="IPR023380">
    <property type="entry name" value="DsbB-like_sf"/>
</dbReference>
<evidence type="ECO:0000256" key="10">
    <source>
        <dbReference type="ARBA" id="ARBA00023186"/>
    </source>
</evidence>
<comment type="similarity">
    <text evidence="2">Belongs to the DsbB family. BdbC subfamily.</text>
</comment>
<evidence type="ECO:0000256" key="12">
    <source>
        <dbReference type="SAM" id="Phobius"/>
    </source>
</evidence>
<dbReference type="PIRSF" id="PIRSF036659">
    <property type="entry name" value="BdbC"/>
    <property type="match status" value="1"/>
</dbReference>
<dbReference type="RefSeq" id="WP_074794921.1">
    <property type="nucleotide sequence ID" value="NZ_FOAD01000006.1"/>
</dbReference>
<dbReference type="Proteomes" id="UP000183894">
    <property type="component" value="Unassembled WGS sequence"/>
</dbReference>
<reference evidence="13 14" key="1">
    <citation type="submission" date="2016-10" db="EMBL/GenBank/DDBJ databases">
        <authorList>
            <person name="de Groot N.N."/>
        </authorList>
    </citation>
    <scope>NUCLEOTIDE SEQUENCE [LARGE SCALE GENOMIC DNA]</scope>
    <source>
        <strain evidence="13 14">CDM_5</strain>
    </source>
</reference>
<evidence type="ECO:0000256" key="1">
    <source>
        <dbReference type="ARBA" id="ARBA00004141"/>
    </source>
</evidence>
<evidence type="ECO:0000256" key="11">
    <source>
        <dbReference type="ARBA" id="ARBA00023284"/>
    </source>
</evidence>
<dbReference type="GO" id="GO:0015035">
    <property type="term" value="F:protein-disulfide reductase activity"/>
    <property type="evidence" value="ECO:0007669"/>
    <property type="project" value="InterPro"/>
</dbReference>
<keyword evidence="3" id="KW-0813">Transport</keyword>
<evidence type="ECO:0000313" key="13">
    <source>
        <dbReference type="EMBL" id="SEL61255.1"/>
    </source>
</evidence>
<dbReference type="EMBL" id="FOAD01000006">
    <property type="protein sequence ID" value="SEL61255.1"/>
    <property type="molecule type" value="Genomic_DNA"/>
</dbReference>
<proteinExistence type="inferred from homology"/>
<evidence type="ECO:0000256" key="3">
    <source>
        <dbReference type="ARBA" id="ARBA00022448"/>
    </source>
</evidence>
<keyword evidence="6 12" id="KW-1133">Transmembrane helix</keyword>
<organism evidence="13 14">
    <name type="scientific">Haloferax larsenii</name>
    <dbReference type="NCBI Taxonomy" id="302484"/>
    <lineage>
        <taxon>Archaea</taxon>
        <taxon>Methanobacteriati</taxon>
        <taxon>Methanobacteriota</taxon>
        <taxon>Stenosarchaea group</taxon>
        <taxon>Halobacteria</taxon>
        <taxon>Halobacteriales</taxon>
        <taxon>Haloferacaceae</taxon>
        <taxon>Haloferax</taxon>
    </lineage>
</organism>
<evidence type="ECO:0000256" key="9">
    <source>
        <dbReference type="ARBA" id="ARBA00023157"/>
    </source>
</evidence>
<dbReference type="PANTHER" id="PTHR43469:SF1">
    <property type="entry name" value="SPBETA PROPHAGE-DERIVED DISULFIDE BOND FORMATION PROTEIN B"/>
    <property type="match status" value="1"/>
</dbReference>
<feature type="transmembrane region" description="Helical" evidence="12">
    <location>
        <begin position="39"/>
        <end position="57"/>
    </location>
</feature>
<dbReference type="Pfam" id="PF02600">
    <property type="entry name" value="DsbB"/>
    <property type="match status" value="1"/>
</dbReference>
<comment type="subcellular location">
    <subcellularLocation>
        <location evidence="1">Membrane</location>
        <topology evidence="1">Multi-pass membrane protein</topology>
    </subcellularLocation>
</comment>
<dbReference type="AlphaFoldDB" id="A0A1H7RM74"/>
<keyword evidence="7" id="KW-0560">Oxidoreductase</keyword>
<evidence type="ECO:0000256" key="5">
    <source>
        <dbReference type="ARBA" id="ARBA00022982"/>
    </source>
</evidence>
<keyword evidence="4 12" id="KW-0812">Transmembrane</keyword>
<dbReference type="GO" id="GO:0006457">
    <property type="term" value="P:protein folding"/>
    <property type="evidence" value="ECO:0007669"/>
    <property type="project" value="InterPro"/>
</dbReference>
<dbReference type="InterPro" id="IPR003752">
    <property type="entry name" value="DiS_bond_form_DsbB/BdbC"/>
</dbReference>
<evidence type="ECO:0000256" key="2">
    <source>
        <dbReference type="ARBA" id="ARBA00007602"/>
    </source>
</evidence>
<dbReference type="InterPro" id="IPR012187">
    <property type="entry name" value="Disulphide_bond_form_BdbC"/>
</dbReference>
<evidence type="ECO:0000256" key="8">
    <source>
        <dbReference type="ARBA" id="ARBA00023136"/>
    </source>
</evidence>
<keyword evidence="8 12" id="KW-0472">Membrane</keyword>
<dbReference type="GO" id="GO:0016020">
    <property type="term" value="C:membrane"/>
    <property type="evidence" value="ECO:0007669"/>
    <property type="project" value="UniProtKB-SubCell"/>
</dbReference>
<evidence type="ECO:0000256" key="6">
    <source>
        <dbReference type="ARBA" id="ARBA00022989"/>
    </source>
</evidence>
<sequence>MSDSTRAILTAGTLVALAATAGSLYFSLGLGLTPCDLCWYQRILMYPLVVVLGVAAVEEREGVWKSVLPLSLGGVAVSGYHTYLQVAPGATCTIGGPCASIQYPMLGGLLTIPRLALVAFLLVTLLVGGMALTSGSRNDPWRV</sequence>
<keyword evidence="9" id="KW-1015">Disulfide bond</keyword>
<name>A0A1H7RM74_HALLR</name>
<evidence type="ECO:0000313" key="14">
    <source>
        <dbReference type="Proteomes" id="UP000183894"/>
    </source>
</evidence>
<accession>A0A1H7RM74</accession>
<protein>
    <submittedName>
        <fullName evidence="13">Disulfide bond formation protein DsbB</fullName>
    </submittedName>
</protein>
<dbReference type="SUPFAM" id="SSF158442">
    <property type="entry name" value="DsbB-like"/>
    <property type="match status" value="1"/>
</dbReference>
<dbReference type="PANTHER" id="PTHR43469">
    <property type="entry name" value="DISULFIDE FORMATION PROTEIN-RELATED"/>
    <property type="match status" value="1"/>
</dbReference>
<keyword evidence="5" id="KW-0249">Electron transport</keyword>
<dbReference type="OrthoDB" id="213767at2157"/>
<keyword evidence="11" id="KW-0676">Redox-active center</keyword>
<evidence type="ECO:0000256" key="7">
    <source>
        <dbReference type="ARBA" id="ARBA00023002"/>
    </source>
</evidence>
<feature type="transmembrane region" description="Helical" evidence="12">
    <location>
        <begin position="115"/>
        <end position="133"/>
    </location>
</feature>
<gene>
    <name evidence="13" type="ORF">SAMN04488691_10690</name>
</gene>
<keyword evidence="10" id="KW-0143">Chaperone</keyword>
<dbReference type="Gene3D" id="1.20.1550.10">
    <property type="entry name" value="DsbB-like"/>
    <property type="match status" value="1"/>
</dbReference>
<evidence type="ECO:0000256" key="4">
    <source>
        <dbReference type="ARBA" id="ARBA00022692"/>
    </source>
</evidence>